<dbReference type="PANTHER" id="PTHR33074:SF62">
    <property type="entry name" value="EXPRESSED PROTEIN"/>
    <property type="match status" value="1"/>
</dbReference>
<evidence type="ECO:0000313" key="3">
    <source>
        <dbReference type="Proteomes" id="UP001054889"/>
    </source>
</evidence>
<accession>A0AAV5BJ62</accession>
<dbReference type="PANTHER" id="PTHR33074">
    <property type="entry name" value="EXPRESSED PROTEIN-RELATED"/>
    <property type="match status" value="1"/>
</dbReference>
<evidence type="ECO:0000259" key="1">
    <source>
        <dbReference type="Pfam" id="PF07762"/>
    </source>
</evidence>
<reference evidence="2" key="2">
    <citation type="submission" date="2021-12" db="EMBL/GenBank/DDBJ databases">
        <title>Resequencing data analysis of finger millet.</title>
        <authorList>
            <person name="Hatakeyama M."/>
            <person name="Aluri S."/>
            <person name="Balachadran M.T."/>
            <person name="Sivarajan S.R."/>
            <person name="Poveda L."/>
            <person name="Shimizu-Inatsugi R."/>
            <person name="Schlapbach R."/>
            <person name="Sreeman S.M."/>
            <person name="Shimizu K.K."/>
        </authorList>
    </citation>
    <scope>NUCLEOTIDE SEQUENCE</scope>
</reference>
<dbReference type="AlphaFoldDB" id="A0AAV5BJ62"/>
<evidence type="ECO:0000313" key="2">
    <source>
        <dbReference type="EMBL" id="GJM86459.1"/>
    </source>
</evidence>
<dbReference type="InterPro" id="IPR011676">
    <property type="entry name" value="DUF1618"/>
</dbReference>
<gene>
    <name evidence="2" type="primary">ga02322</name>
    <name evidence="2" type="ORF">PR202_ga02322</name>
</gene>
<name>A0AAV5BJ62_ELECO</name>
<feature type="domain" description="DUF1618" evidence="1">
    <location>
        <begin position="210"/>
        <end position="365"/>
    </location>
</feature>
<protein>
    <recommendedName>
        <fullName evidence="1">DUF1618 domain-containing protein</fullName>
    </recommendedName>
</protein>
<organism evidence="2 3">
    <name type="scientific">Eleusine coracana subsp. coracana</name>
    <dbReference type="NCBI Taxonomy" id="191504"/>
    <lineage>
        <taxon>Eukaryota</taxon>
        <taxon>Viridiplantae</taxon>
        <taxon>Streptophyta</taxon>
        <taxon>Embryophyta</taxon>
        <taxon>Tracheophyta</taxon>
        <taxon>Spermatophyta</taxon>
        <taxon>Magnoliopsida</taxon>
        <taxon>Liliopsida</taxon>
        <taxon>Poales</taxon>
        <taxon>Poaceae</taxon>
        <taxon>PACMAD clade</taxon>
        <taxon>Chloridoideae</taxon>
        <taxon>Cynodonteae</taxon>
        <taxon>Eleusininae</taxon>
        <taxon>Eleusine</taxon>
    </lineage>
</organism>
<proteinExistence type="predicted"/>
<reference evidence="2" key="1">
    <citation type="journal article" date="2018" name="DNA Res.">
        <title>Multiple hybrid de novo genome assembly of finger millet, an orphan allotetraploid crop.</title>
        <authorList>
            <person name="Hatakeyama M."/>
            <person name="Aluri S."/>
            <person name="Balachadran M.T."/>
            <person name="Sivarajan S.R."/>
            <person name="Patrignani A."/>
            <person name="Gruter S."/>
            <person name="Poveda L."/>
            <person name="Shimizu-Inatsugi R."/>
            <person name="Baeten J."/>
            <person name="Francoijs K.J."/>
            <person name="Nataraja K.N."/>
            <person name="Reddy Y.A.N."/>
            <person name="Phadnis S."/>
            <person name="Ravikumar R.L."/>
            <person name="Schlapbach R."/>
            <person name="Sreeman S.M."/>
            <person name="Shimizu K.K."/>
        </authorList>
    </citation>
    <scope>NUCLEOTIDE SEQUENCE</scope>
</reference>
<dbReference type="EMBL" id="BQKI01000001">
    <property type="protein sequence ID" value="GJM86459.1"/>
    <property type="molecule type" value="Genomic_DNA"/>
</dbReference>
<dbReference type="Proteomes" id="UP001054889">
    <property type="component" value="Unassembled WGS sequence"/>
</dbReference>
<sequence length="426" mass="47247">MATTAQHPDPLACSSPRAVLIDALAYIGDNPNSTTAENFTSDMKHIQVSICTEYPPAPSRLFVHCPNLGTDVFFENPHIICTADGFLLLRIQICGPAVTYPRDKGDYFIYRPGCPSLQLIPKPPLFHDDQVGLLPRGELFTIAALSLSIEGFTLHLFHSESGIWTVFNKVPVVTVEKQFPIKLPRNPVRLNEHIATTVITLGGKNGTMGWVDLWSGILLCDVLTVSPTLRDVPLPLPQSFVKRGKRIDGCPKPFRGIAVVQGCVKLVELDIYGERLPMHDPETGHINFRIDDWELIQYTKSSAEVACEDWKLEHTVKASSIGIDQAMHRQFLKYGLLDETPEGRKLQNLNTCQPALSLDDTGAIYLLTKTKFMQRKAWVLAVDIMGNKVQALSEFGIDRSLGLSVAYCPSMISCYIKSRATPESDA</sequence>
<dbReference type="Pfam" id="PF07762">
    <property type="entry name" value="DUF1618"/>
    <property type="match status" value="1"/>
</dbReference>
<comment type="caution">
    <text evidence="2">The sequence shown here is derived from an EMBL/GenBank/DDBJ whole genome shotgun (WGS) entry which is preliminary data.</text>
</comment>
<keyword evidence="3" id="KW-1185">Reference proteome</keyword>